<reference evidence="5" key="1">
    <citation type="journal article" date="2015" name="Nature">
        <title>Complex archaea that bridge the gap between prokaryotes and eukaryotes.</title>
        <authorList>
            <person name="Spang A."/>
            <person name="Saw J.H."/>
            <person name="Jorgensen S.L."/>
            <person name="Zaremba-Niedzwiedzka K."/>
            <person name="Martijn J."/>
            <person name="Lind A.E."/>
            <person name="van Eijk R."/>
            <person name="Schleper C."/>
            <person name="Guy L."/>
            <person name="Ettema T.J."/>
        </authorList>
    </citation>
    <scope>NUCLEOTIDE SEQUENCE</scope>
</reference>
<dbReference type="InterPro" id="IPR041698">
    <property type="entry name" value="Methyltransf_25"/>
</dbReference>
<organism evidence="5">
    <name type="scientific">marine sediment metagenome</name>
    <dbReference type="NCBI Taxonomy" id="412755"/>
    <lineage>
        <taxon>unclassified sequences</taxon>
        <taxon>metagenomes</taxon>
        <taxon>ecological metagenomes</taxon>
    </lineage>
</organism>
<feature type="domain" description="Methyltransferase" evidence="4">
    <location>
        <begin position="50"/>
        <end position="133"/>
    </location>
</feature>
<keyword evidence="3" id="KW-0949">S-adenosyl-L-methionine</keyword>
<evidence type="ECO:0000313" key="5">
    <source>
        <dbReference type="EMBL" id="KKM39492.1"/>
    </source>
</evidence>
<evidence type="ECO:0000256" key="1">
    <source>
        <dbReference type="ARBA" id="ARBA00022603"/>
    </source>
</evidence>
<dbReference type="PANTHER" id="PTHR43464">
    <property type="entry name" value="METHYLTRANSFERASE"/>
    <property type="match status" value="1"/>
</dbReference>
<evidence type="ECO:0000256" key="3">
    <source>
        <dbReference type="ARBA" id="ARBA00022691"/>
    </source>
</evidence>
<proteinExistence type="predicted"/>
<evidence type="ECO:0000256" key="2">
    <source>
        <dbReference type="ARBA" id="ARBA00022679"/>
    </source>
</evidence>
<dbReference type="PANTHER" id="PTHR43464:SF19">
    <property type="entry name" value="UBIQUINONE BIOSYNTHESIS O-METHYLTRANSFERASE, MITOCHONDRIAL"/>
    <property type="match status" value="1"/>
</dbReference>
<dbReference type="InterPro" id="IPR029063">
    <property type="entry name" value="SAM-dependent_MTases_sf"/>
</dbReference>
<dbReference type="AlphaFoldDB" id="A0A0F9L2H8"/>
<comment type="caution">
    <text evidence="5">The sequence shown here is derived from an EMBL/GenBank/DDBJ whole genome shotgun (WGS) entry which is preliminary data.</text>
</comment>
<accession>A0A0F9L2H8</accession>
<sequence>MTEITEVENYWDAHPSGSQWDISTDLVVRRTGQPEILPFMSPWLWKGKRVLELGCGTGIDAIDFARYGAYVDAVDLSNKALDVAGNRAHQSHLASRMGFHQGNLEDLTRYVKPRPFDLIYSFGVLHHTPRPERVLELLDYYYVERGTVLKIMLYHKYSWRVLSALVRHSRFMWWRVGKALQEHAEHQPGCPIVRTYSKRQAKKLIECRPRFKVIDIKARRFPLLPALEGLFGWYLLIDVRVT</sequence>
<protein>
    <recommendedName>
        <fullName evidence="4">Methyltransferase domain-containing protein</fullName>
    </recommendedName>
</protein>
<dbReference type="Gene3D" id="3.40.50.150">
    <property type="entry name" value="Vaccinia Virus protein VP39"/>
    <property type="match status" value="1"/>
</dbReference>
<evidence type="ECO:0000259" key="4">
    <source>
        <dbReference type="Pfam" id="PF13649"/>
    </source>
</evidence>
<dbReference type="GO" id="GO:0032259">
    <property type="term" value="P:methylation"/>
    <property type="evidence" value="ECO:0007669"/>
    <property type="project" value="UniProtKB-KW"/>
</dbReference>
<keyword evidence="1" id="KW-0489">Methyltransferase</keyword>
<dbReference type="SUPFAM" id="SSF53335">
    <property type="entry name" value="S-adenosyl-L-methionine-dependent methyltransferases"/>
    <property type="match status" value="1"/>
</dbReference>
<gene>
    <name evidence="5" type="ORF">LCGC14_1564590</name>
</gene>
<dbReference type="EMBL" id="LAZR01012121">
    <property type="protein sequence ID" value="KKM39492.1"/>
    <property type="molecule type" value="Genomic_DNA"/>
</dbReference>
<name>A0A0F9L2H8_9ZZZZ</name>
<dbReference type="CDD" id="cd02440">
    <property type="entry name" value="AdoMet_MTases"/>
    <property type="match status" value="1"/>
</dbReference>
<dbReference type="GO" id="GO:0008168">
    <property type="term" value="F:methyltransferase activity"/>
    <property type="evidence" value="ECO:0007669"/>
    <property type="project" value="UniProtKB-KW"/>
</dbReference>
<keyword evidence="2" id="KW-0808">Transferase</keyword>
<dbReference type="Pfam" id="PF13649">
    <property type="entry name" value="Methyltransf_25"/>
    <property type="match status" value="1"/>
</dbReference>